<reference evidence="1" key="1">
    <citation type="submission" date="2023-03" db="EMBL/GenBank/DDBJ databases">
        <title>Massive genome expansion in bonnet fungi (Mycena s.s.) driven by repeated elements and novel gene families across ecological guilds.</title>
        <authorList>
            <consortium name="Lawrence Berkeley National Laboratory"/>
            <person name="Harder C.B."/>
            <person name="Miyauchi S."/>
            <person name="Viragh M."/>
            <person name="Kuo A."/>
            <person name="Thoen E."/>
            <person name="Andreopoulos B."/>
            <person name="Lu D."/>
            <person name="Skrede I."/>
            <person name="Drula E."/>
            <person name="Henrissat B."/>
            <person name="Morin E."/>
            <person name="Kohler A."/>
            <person name="Barry K."/>
            <person name="LaButti K."/>
            <person name="Morin E."/>
            <person name="Salamov A."/>
            <person name="Lipzen A."/>
            <person name="Mereny Z."/>
            <person name="Hegedus B."/>
            <person name="Baldrian P."/>
            <person name="Stursova M."/>
            <person name="Weitz H."/>
            <person name="Taylor A."/>
            <person name="Grigoriev I.V."/>
            <person name="Nagy L.G."/>
            <person name="Martin F."/>
            <person name="Kauserud H."/>
        </authorList>
    </citation>
    <scope>NUCLEOTIDE SEQUENCE</scope>
    <source>
        <strain evidence="1">CBHHK182m</strain>
    </source>
</reference>
<accession>A0AAD7MU25</accession>
<organism evidence="1 2">
    <name type="scientific">Mycena metata</name>
    <dbReference type="NCBI Taxonomy" id="1033252"/>
    <lineage>
        <taxon>Eukaryota</taxon>
        <taxon>Fungi</taxon>
        <taxon>Dikarya</taxon>
        <taxon>Basidiomycota</taxon>
        <taxon>Agaricomycotina</taxon>
        <taxon>Agaricomycetes</taxon>
        <taxon>Agaricomycetidae</taxon>
        <taxon>Agaricales</taxon>
        <taxon>Marasmiineae</taxon>
        <taxon>Mycenaceae</taxon>
        <taxon>Mycena</taxon>
    </lineage>
</organism>
<proteinExistence type="predicted"/>
<evidence type="ECO:0000313" key="1">
    <source>
        <dbReference type="EMBL" id="KAJ7732136.1"/>
    </source>
</evidence>
<protein>
    <submittedName>
        <fullName evidence="1">Uncharacterized protein</fullName>
    </submittedName>
</protein>
<comment type="caution">
    <text evidence="1">The sequence shown here is derived from an EMBL/GenBank/DDBJ whole genome shotgun (WGS) entry which is preliminary data.</text>
</comment>
<name>A0AAD7MU25_9AGAR</name>
<dbReference type="EMBL" id="JARKIB010000147">
    <property type="protein sequence ID" value="KAJ7732136.1"/>
    <property type="molecule type" value="Genomic_DNA"/>
</dbReference>
<sequence length="392" mass="44144">MQHSRDLLAQLSILPDGLSDVELKQSELPIKETLGCKAALLRTALAYIDNHERLKVLIPVREYMARYSPPTDNMIMPLLAHFHELLELYVISFGKESGVLPIARITSNYTNIQNVLRCGLQLQHPDMTKSIYCICNLNFFTALDHLKHLSDPELESKFHRAVAWYYSEHVFDMPNTINHCQTALSLARANRNYKSPGGNHTAGQAYAQEAQKGQDTSGLCGMSQDELVFALMISQAEVYKQQSEYLEVHNVQNQLLQALQLTDDPFQLVFTLINTCEIRIQMGVSKDLIQEKISTARAISTTLGNSRCLRLSWGNFSEVVSYCLEHLGDTSRWKGSQHPSLWTTFFLANSLKTKEKLAIHKALHITKSAQTFPDPANLAAVPRLGNVITIMT</sequence>
<dbReference type="AlphaFoldDB" id="A0AAD7MU25"/>
<keyword evidence="2" id="KW-1185">Reference proteome</keyword>
<gene>
    <name evidence="1" type="ORF">B0H16DRAFT_1468703</name>
</gene>
<dbReference type="Proteomes" id="UP001215598">
    <property type="component" value="Unassembled WGS sequence"/>
</dbReference>
<evidence type="ECO:0000313" key="2">
    <source>
        <dbReference type="Proteomes" id="UP001215598"/>
    </source>
</evidence>